<accession>A0A9D2AXN2</accession>
<evidence type="ECO:0000313" key="4">
    <source>
        <dbReference type="Proteomes" id="UP000824156"/>
    </source>
</evidence>
<dbReference type="SUPFAM" id="SSF53807">
    <property type="entry name" value="Helical backbone' metal receptor"/>
    <property type="match status" value="1"/>
</dbReference>
<evidence type="ECO:0000259" key="2">
    <source>
        <dbReference type="PROSITE" id="PS50983"/>
    </source>
</evidence>
<feature type="domain" description="Fe/B12 periplasmic-binding" evidence="2">
    <location>
        <begin position="36"/>
        <end position="287"/>
    </location>
</feature>
<name>A0A9D2AXN2_9SPHI</name>
<dbReference type="EMBL" id="DXEZ01000092">
    <property type="protein sequence ID" value="HIX54007.1"/>
    <property type="molecule type" value="Genomic_DNA"/>
</dbReference>
<feature type="chain" id="PRO_5039238073" evidence="1">
    <location>
        <begin position="24"/>
        <end position="287"/>
    </location>
</feature>
<dbReference type="PANTHER" id="PTHR30535">
    <property type="entry name" value="VITAMIN B12-BINDING PROTEIN"/>
    <property type="match status" value="1"/>
</dbReference>
<evidence type="ECO:0000313" key="3">
    <source>
        <dbReference type="EMBL" id="HIX54007.1"/>
    </source>
</evidence>
<dbReference type="PROSITE" id="PS51257">
    <property type="entry name" value="PROKAR_LIPOPROTEIN"/>
    <property type="match status" value="1"/>
</dbReference>
<evidence type="ECO:0000256" key="1">
    <source>
        <dbReference type="SAM" id="SignalP"/>
    </source>
</evidence>
<dbReference type="AlphaFoldDB" id="A0A9D2AXN2"/>
<comment type="caution">
    <text evidence="3">The sequence shown here is derived from an EMBL/GenBank/DDBJ whole genome shotgun (WGS) entry which is preliminary data.</text>
</comment>
<reference evidence="3" key="1">
    <citation type="journal article" date="2021" name="PeerJ">
        <title>Extensive microbial diversity within the chicken gut microbiome revealed by metagenomics and culture.</title>
        <authorList>
            <person name="Gilroy R."/>
            <person name="Ravi A."/>
            <person name="Getino M."/>
            <person name="Pursley I."/>
            <person name="Horton D.L."/>
            <person name="Alikhan N.F."/>
            <person name="Baker D."/>
            <person name="Gharbi K."/>
            <person name="Hall N."/>
            <person name="Watson M."/>
            <person name="Adriaenssens E.M."/>
            <person name="Foster-Nyarko E."/>
            <person name="Jarju S."/>
            <person name="Secka A."/>
            <person name="Antonio M."/>
            <person name="Oren A."/>
            <person name="Chaudhuri R.R."/>
            <person name="La Ragione R."/>
            <person name="Hildebrand F."/>
            <person name="Pallen M.J."/>
        </authorList>
    </citation>
    <scope>NUCLEOTIDE SEQUENCE</scope>
    <source>
        <strain evidence="3">1719</strain>
    </source>
</reference>
<keyword evidence="1" id="KW-0732">Signal</keyword>
<dbReference type="PANTHER" id="PTHR30535:SF4">
    <property type="entry name" value="HEMIN-BINDING PERIPLASMIC PROTEIN HMUT"/>
    <property type="match status" value="1"/>
</dbReference>
<dbReference type="PROSITE" id="PS50983">
    <property type="entry name" value="FE_B12_PBP"/>
    <property type="match status" value="1"/>
</dbReference>
<dbReference type="InterPro" id="IPR050902">
    <property type="entry name" value="ABC_Transporter_SBP"/>
</dbReference>
<dbReference type="Pfam" id="PF01497">
    <property type="entry name" value="Peripla_BP_2"/>
    <property type="match status" value="1"/>
</dbReference>
<proteinExistence type="predicted"/>
<dbReference type="InterPro" id="IPR002491">
    <property type="entry name" value="ABC_transptr_periplasmic_BD"/>
</dbReference>
<gene>
    <name evidence="3" type="ORF">H9853_03195</name>
</gene>
<feature type="signal peptide" evidence="1">
    <location>
        <begin position="1"/>
        <end position="23"/>
    </location>
</feature>
<dbReference type="Proteomes" id="UP000824156">
    <property type="component" value="Unassembled WGS sequence"/>
</dbReference>
<protein>
    <submittedName>
        <fullName evidence="3">ABC transporter substrate-binding protein</fullName>
    </submittedName>
</protein>
<organism evidence="3 4">
    <name type="scientific">Candidatus Sphingobacterium stercoripullorum</name>
    <dbReference type="NCBI Taxonomy" id="2838759"/>
    <lineage>
        <taxon>Bacteria</taxon>
        <taxon>Pseudomonadati</taxon>
        <taxon>Bacteroidota</taxon>
        <taxon>Sphingobacteriia</taxon>
        <taxon>Sphingobacteriales</taxon>
        <taxon>Sphingobacteriaceae</taxon>
        <taxon>Sphingobacterium</taxon>
    </lineage>
</organism>
<sequence>MLKNKFSFAIVLFALLAFQACQPATKSTEGNVDELKIVSLNGTVSEILVDLGFQDNLVGVDVSSNYPKSLQEKPKVGHSRQFSAEGILALAPDVVIATNNDLSGELVEQISNTGVKLLLFDHQFSPDGTKTLIQSMADSLDRQEKGDSIVTALQSDLEKIKDIEKKEPKPKVLFIYARGAGTMMVAGRDTQVEKMIELAGGVNAVQDFTEFKPLTAEALVAANPDVILLFDSGFSSLGGAEGLLEVQGVRQTNAGKNRKFVEMEGQLLTGFSQRLGQAVEELAKRIH</sequence>
<reference evidence="3" key="2">
    <citation type="submission" date="2021-04" db="EMBL/GenBank/DDBJ databases">
        <authorList>
            <person name="Gilroy R."/>
        </authorList>
    </citation>
    <scope>NUCLEOTIDE SEQUENCE</scope>
    <source>
        <strain evidence="3">1719</strain>
    </source>
</reference>
<dbReference type="Gene3D" id="3.40.50.1980">
    <property type="entry name" value="Nitrogenase molybdenum iron protein domain"/>
    <property type="match status" value="2"/>
</dbReference>